<dbReference type="PROSITE" id="PS51257">
    <property type="entry name" value="PROKAR_LIPOPROTEIN"/>
    <property type="match status" value="1"/>
</dbReference>
<accession>A0A285ZPB5</accession>
<evidence type="ECO:0008006" key="3">
    <source>
        <dbReference type="Google" id="ProtNLM"/>
    </source>
</evidence>
<keyword evidence="2" id="KW-1185">Reference proteome</keyword>
<dbReference type="AlphaFoldDB" id="A0A285ZPB5"/>
<reference evidence="2" key="1">
    <citation type="submission" date="2017-09" db="EMBL/GenBank/DDBJ databases">
        <authorList>
            <person name="Varghese N."/>
            <person name="Submissions S."/>
        </authorList>
    </citation>
    <scope>NUCLEOTIDE SEQUENCE [LARGE SCALE GENOMIC DNA]</scope>
    <source>
        <strain evidence="2">CGMCC 1.12803</strain>
    </source>
</reference>
<proteinExistence type="predicted"/>
<dbReference type="Proteomes" id="UP000219281">
    <property type="component" value="Unassembled WGS sequence"/>
</dbReference>
<gene>
    <name evidence="1" type="ORF">SAMN06297358_0170</name>
</gene>
<name>A0A285ZPB5_9SPHI</name>
<evidence type="ECO:0000313" key="2">
    <source>
        <dbReference type="Proteomes" id="UP000219281"/>
    </source>
</evidence>
<protein>
    <recommendedName>
        <fullName evidence="3">Lipoprotein</fullName>
    </recommendedName>
</protein>
<dbReference type="EMBL" id="OCMT01000001">
    <property type="protein sequence ID" value="SOD11477.1"/>
    <property type="molecule type" value="Genomic_DNA"/>
</dbReference>
<sequence>MKHYLYLLLLLSSLTACNIQQQQIRKDWIILYKEYATYKSVCEITDNNLEKILWTKKDISFSIHREILGSYADEADSIGRKYARNIKPLDVETEHDLYGMKPLFSECLKLYTSNYLDSLANSAYKDYKYLNKKIK</sequence>
<organism evidence="1 2">
    <name type="scientific">Pedobacter xixiisoli</name>
    <dbReference type="NCBI Taxonomy" id="1476464"/>
    <lineage>
        <taxon>Bacteria</taxon>
        <taxon>Pseudomonadati</taxon>
        <taxon>Bacteroidota</taxon>
        <taxon>Sphingobacteriia</taxon>
        <taxon>Sphingobacteriales</taxon>
        <taxon>Sphingobacteriaceae</taxon>
        <taxon>Pedobacter</taxon>
    </lineage>
</organism>
<dbReference type="RefSeq" id="WP_097127594.1">
    <property type="nucleotide sequence ID" value="NZ_OCMT01000001.1"/>
</dbReference>
<evidence type="ECO:0000313" key="1">
    <source>
        <dbReference type="EMBL" id="SOD11477.1"/>
    </source>
</evidence>